<keyword evidence="5" id="KW-1185">Reference proteome</keyword>
<dbReference type="PANTHER" id="PTHR35889">
    <property type="entry name" value="CYCLOINULO-OLIGOSACCHARIDE FRUCTANOTRANSFERASE-RELATED"/>
    <property type="match status" value="1"/>
</dbReference>
<evidence type="ECO:0000259" key="2">
    <source>
        <dbReference type="Pfam" id="PF07587"/>
    </source>
</evidence>
<organism evidence="4 5">
    <name type="scientific">Lunatimonas lonarensis</name>
    <dbReference type="NCBI Taxonomy" id="1232681"/>
    <lineage>
        <taxon>Bacteria</taxon>
        <taxon>Pseudomonadati</taxon>
        <taxon>Bacteroidota</taxon>
        <taxon>Cytophagia</taxon>
        <taxon>Cytophagales</taxon>
        <taxon>Cyclobacteriaceae</taxon>
    </lineage>
</organism>
<sequence length="761" mass="86249">MSYNLHIRPILSENCFACHGPDANKREAGLRLDAPEDAFSALKESPGKYAWVPGSPNSSEAYLRMIHKDPMELMPPPESNLKLTEREIRLIEKWIRQGVRYEPHWAFVPPHKSTLPAVKNQSWPKQELDYFVLEKIEKNRLKPNNEADPAQLLRRVTLDLTGLPPTVEEMRNFLKDPSSEKYEQVVDRLLASQAYGEKMAVHWMDVARYADSHGYQDDYYRTQWPWRDWVIHAFNKNLSYETFVTWQLAGDLIPDATKETQLATAFNRNHKITEESGAIDEEYRVEYVVDRTNTLGMAFLGITLECAQCHDHKYDPISQKEYFQLYAFFNQVAEWGIEEASPGFSRKSPAKYPMMEITDEDIAGILSFVNRPDSITMATALIGDVKTGANHKALLSEIGHLRVSVMGDLDTLRQTYILERGEYEAHGDPVSPGTPEALLSFGDYPENRLGLANWLFDRDNPLTARVFVNRMWMQFFGEGLVDTPGDFGMQGSLPSHPELLDWLAVSFMDTGWDIKALVKSMVMSSTYRQSSVVTEEKLRKDPENRLLSRFPRMRLPAEHIRDVVLASSGLLVPEIGGPSVKPYQPPGLWELATSGRGNLASYQQDSLDRLYRRGLYTFVKRTVPPPSMILFDASNRDVCEIERTRTNTPLQALVMLNDPTVLEASRALAATLLRRNLAVEEALNLAFLKIVGREPSKEELAVLVGFHQELLRVLGSDPAAAEQLLEVGDSPVASDLPVIDQAAMMQVIHTLYNMEETITKS</sequence>
<protein>
    <recommendedName>
        <fullName evidence="6">Cytochrome c domain-containing protein</fullName>
    </recommendedName>
</protein>
<proteinExistence type="predicted"/>
<comment type="caution">
    <text evidence="4">The sequence shown here is derived from an EMBL/GenBank/DDBJ whole genome shotgun (WGS) entry which is preliminary data.</text>
</comment>
<dbReference type="Pfam" id="PF07583">
    <property type="entry name" value="PSCyt2"/>
    <property type="match status" value="1"/>
</dbReference>
<dbReference type="InterPro" id="IPR036909">
    <property type="entry name" value="Cyt_c-like_dom_sf"/>
</dbReference>
<dbReference type="Pfam" id="PF07635">
    <property type="entry name" value="PSCyt1"/>
    <property type="match status" value="1"/>
</dbReference>
<name>R7ZR15_9BACT</name>
<gene>
    <name evidence="4" type="ORF">ADIS_2948</name>
</gene>
<dbReference type="EMBL" id="AQHR01000085">
    <property type="protein sequence ID" value="EON76498.1"/>
    <property type="molecule type" value="Genomic_DNA"/>
</dbReference>
<evidence type="ECO:0000259" key="1">
    <source>
        <dbReference type="Pfam" id="PF07583"/>
    </source>
</evidence>
<dbReference type="Proteomes" id="UP000013909">
    <property type="component" value="Unassembled WGS sequence"/>
</dbReference>
<dbReference type="SUPFAM" id="SSF46626">
    <property type="entry name" value="Cytochrome c"/>
    <property type="match status" value="1"/>
</dbReference>
<dbReference type="Gene3D" id="1.10.760.10">
    <property type="entry name" value="Cytochrome c-like domain"/>
    <property type="match status" value="1"/>
</dbReference>
<evidence type="ECO:0008006" key="6">
    <source>
        <dbReference type="Google" id="ProtNLM"/>
    </source>
</evidence>
<dbReference type="InterPro" id="IPR022655">
    <property type="entry name" value="DUF1553"/>
</dbReference>
<dbReference type="GO" id="GO:0009055">
    <property type="term" value="F:electron transfer activity"/>
    <property type="evidence" value="ECO:0007669"/>
    <property type="project" value="InterPro"/>
</dbReference>
<accession>R7ZR15</accession>
<dbReference type="PATRIC" id="fig|1288963.3.peg.2939"/>
<dbReference type="PANTHER" id="PTHR35889:SF3">
    <property type="entry name" value="F-BOX DOMAIN-CONTAINING PROTEIN"/>
    <property type="match status" value="1"/>
</dbReference>
<dbReference type="GO" id="GO:0020037">
    <property type="term" value="F:heme binding"/>
    <property type="evidence" value="ECO:0007669"/>
    <property type="project" value="InterPro"/>
</dbReference>
<evidence type="ECO:0000313" key="5">
    <source>
        <dbReference type="Proteomes" id="UP000013909"/>
    </source>
</evidence>
<dbReference type="Pfam" id="PF07587">
    <property type="entry name" value="PSD1"/>
    <property type="match status" value="1"/>
</dbReference>
<feature type="domain" description="DUF1549" evidence="1">
    <location>
        <begin position="128"/>
        <end position="333"/>
    </location>
</feature>
<dbReference type="InterPro" id="IPR011429">
    <property type="entry name" value="Cyt_c_Planctomycete-type"/>
</dbReference>
<reference evidence="4 5" key="1">
    <citation type="submission" date="2013-02" db="EMBL/GenBank/DDBJ databases">
        <title>A novel strain isolated from Lonar lake, Maharashtra, India.</title>
        <authorList>
            <person name="Singh A."/>
        </authorList>
    </citation>
    <scope>NUCLEOTIDE SEQUENCE [LARGE SCALE GENOMIC DNA]</scope>
    <source>
        <strain evidence="4 5">AK24</strain>
    </source>
</reference>
<evidence type="ECO:0000259" key="3">
    <source>
        <dbReference type="Pfam" id="PF07635"/>
    </source>
</evidence>
<dbReference type="AlphaFoldDB" id="R7ZR15"/>
<feature type="domain" description="Cytochrome C Planctomycete-type" evidence="3">
    <location>
        <begin position="15"/>
        <end position="78"/>
    </location>
</feature>
<feature type="domain" description="DUF1553" evidence="2">
    <location>
        <begin position="447"/>
        <end position="705"/>
    </location>
</feature>
<dbReference type="InterPro" id="IPR011444">
    <property type="entry name" value="DUF1549"/>
</dbReference>
<dbReference type="STRING" id="1232681.ADIS_2948"/>
<evidence type="ECO:0000313" key="4">
    <source>
        <dbReference type="EMBL" id="EON76498.1"/>
    </source>
</evidence>